<proteinExistence type="inferred from homology"/>
<dbReference type="Pfam" id="PF03466">
    <property type="entry name" value="LysR_substrate"/>
    <property type="match status" value="1"/>
</dbReference>
<dbReference type="InterPro" id="IPR036390">
    <property type="entry name" value="WH_DNA-bd_sf"/>
</dbReference>
<dbReference type="InterPro" id="IPR036388">
    <property type="entry name" value="WH-like_DNA-bd_sf"/>
</dbReference>
<accession>A0ABM8WUE8</accession>
<name>A0ABM8WUE8_9BURK</name>
<evidence type="ECO:0000256" key="2">
    <source>
        <dbReference type="ARBA" id="ARBA00023015"/>
    </source>
</evidence>
<keyword evidence="2" id="KW-0805">Transcription regulation</keyword>
<comment type="caution">
    <text evidence="6">The sequence shown here is derived from an EMBL/GenBank/DDBJ whole genome shotgun (WGS) entry which is preliminary data.</text>
</comment>
<dbReference type="SUPFAM" id="SSF46785">
    <property type="entry name" value="Winged helix' DNA-binding domain"/>
    <property type="match status" value="1"/>
</dbReference>
<dbReference type="InterPro" id="IPR005119">
    <property type="entry name" value="LysR_subst-bd"/>
</dbReference>
<dbReference type="CDD" id="cd08422">
    <property type="entry name" value="PBP2_CrgA_like"/>
    <property type="match status" value="1"/>
</dbReference>
<gene>
    <name evidence="6" type="primary">dmlR_14</name>
    <name evidence="6" type="ORF">LMG32289_02250</name>
</gene>
<keyword evidence="4" id="KW-0804">Transcription</keyword>
<evidence type="ECO:0000259" key="5">
    <source>
        <dbReference type="PROSITE" id="PS50931"/>
    </source>
</evidence>
<dbReference type="Pfam" id="PF00126">
    <property type="entry name" value="HTH_1"/>
    <property type="match status" value="1"/>
</dbReference>
<sequence>MIRIDDLALFVRSAALGSFSAAAREINLLPGQVSAAIQRLERDLGIRLFARSTRSLRLTADGEQYLPYAQGALESLREGHERVHAETAAIKGVLQIAAPSDLGRNVLLPMLTDFRRAHPQLTLRLSFSDQVADVFRDPIDVALRYGNMEDSSYVAMPVDPGNRRVVVASPAYLAAHGAPASLDALTSHTCLRFMLHGRVYDKWTFQEDGKRRIVAVSGPLVSDDADIVRRWAVAGEGIAYKSRLDVAEDLHAGRLLPLLEEDVLGDAIPLNLVCPHRKQFSPAIRLLHAWLQERVGRHFPATDKPKRATGGRARKA</sequence>
<dbReference type="InterPro" id="IPR058163">
    <property type="entry name" value="LysR-type_TF_proteobact-type"/>
</dbReference>
<comment type="similarity">
    <text evidence="1">Belongs to the LysR transcriptional regulatory family.</text>
</comment>
<dbReference type="PANTHER" id="PTHR30537:SF21">
    <property type="entry name" value="HTH-TYPE TRANSCRIPTIONAL REGULATOR SINR-RELATED"/>
    <property type="match status" value="1"/>
</dbReference>
<dbReference type="PRINTS" id="PR00039">
    <property type="entry name" value="HTHLYSR"/>
</dbReference>
<evidence type="ECO:0000256" key="4">
    <source>
        <dbReference type="ARBA" id="ARBA00023163"/>
    </source>
</evidence>
<evidence type="ECO:0000256" key="1">
    <source>
        <dbReference type="ARBA" id="ARBA00009437"/>
    </source>
</evidence>
<dbReference type="PANTHER" id="PTHR30537">
    <property type="entry name" value="HTH-TYPE TRANSCRIPTIONAL REGULATOR"/>
    <property type="match status" value="1"/>
</dbReference>
<dbReference type="InterPro" id="IPR000847">
    <property type="entry name" value="LysR_HTH_N"/>
</dbReference>
<dbReference type="PROSITE" id="PS50931">
    <property type="entry name" value="HTH_LYSR"/>
    <property type="match status" value="1"/>
</dbReference>
<keyword evidence="7" id="KW-1185">Reference proteome</keyword>
<evidence type="ECO:0000256" key="3">
    <source>
        <dbReference type="ARBA" id="ARBA00023125"/>
    </source>
</evidence>
<feature type="domain" description="HTH lysR-type" evidence="5">
    <location>
        <begin position="2"/>
        <end position="59"/>
    </location>
</feature>
<keyword evidence="3" id="KW-0238">DNA-binding</keyword>
<evidence type="ECO:0000313" key="6">
    <source>
        <dbReference type="EMBL" id="CAG9171094.1"/>
    </source>
</evidence>
<protein>
    <submittedName>
        <fullName evidence="6">HTH-type transcriptional regulator DmlR</fullName>
    </submittedName>
</protein>
<organism evidence="6 7">
    <name type="scientific">Cupriavidus pampae</name>
    <dbReference type="NCBI Taxonomy" id="659251"/>
    <lineage>
        <taxon>Bacteria</taxon>
        <taxon>Pseudomonadati</taxon>
        <taxon>Pseudomonadota</taxon>
        <taxon>Betaproteobacteria</taxon>
        <taxon>Burkholderiales</taxon>
        <taxon>Burkholderiaceae</taxon>
        <taxon>Cupriavidus</taxon>
    </lineage>
</organism>
<dbReference type="Gene3D" id="1.10.10.10">
    <property type="entry name" value="Winged helix-like DNA-binding domain superfamily/Winged helix DNA-binding domain"/>
    <property type="match status" value="1"/>
</dbReference>
<dbReference type="EMBL" id="CAJZAG010000004">
    <property type="protein sequence ID" value="CAG9171094.1"/>
    <property type="molecule type" value="Genomic_DNA"/>
</dbReference>
<dbReference type="Proteomes" id="UP000706525">
    <property type="component" value="Unassembled WGS sequence"/>
</dbReference>
<dbReference type="RefSeq" id="WP_223987578.1">
    <property type="nucleotide sequence ID" value="NZ_CAJZAG010000004.1"/>
</dbReference>
<reference evidence="6 7" key="1">
    <citation type="submission" date="2021-08" db="EMBL/GenBank/DDBJ databases">
        <authorList>
            <person name="Peeters C."/>
        </authorList>
    </citation>
    <scope>NUCLEOTIDE SEQUENCE [LARGE SCALE GENOMIC DNA]</scope>
    <source>
        <strain evidence="6 7">LMG 32289</strain>
    </source>
</reference>
<dbReference type="Gene3D" id="3.40.190.290">
    <property type="match status" value="1"/>
</dbReference>
<evidence type="ECO:0000313" key="7">
    <source>
        <dbReference type="Proteomes" id="UP000706525"/>
    </source>
</evidence>
<dbReference type="SUPFAM" id="SSF53850">
    <property type="entry name" value="Periplasmic binding protein-like II"/>
    <property type="match status" value="1"/>
</dbReference>